<gene>
    <name evidence="3" type="ORF">BWQ96_03846</name>
</gene>
<comment type="caution">
    <text evidence="3">The sequence shown here is derived from an EMBL/GenBank/DDBJ whole genome shotgun (WGS) entry which is preliminary data.</text>
</comment>
<dbReference type="Proteomes" id="UP000247409">
    <property type="component" value="Unassembled WGS sequence"/>
</dbReference>
<dbReference type="InterPro" id="IPR008803">
    <property type="entry name" value="RHD3/Sey1"/>
</dbReference>
<dbReference type="AlphaFoldDB" id="A0A2V3IXC7"/>
<sequence length="553" mass="62129">MASQVSVLVSSDGVLDTTALNPIQDDSEASITTLTAFGAYNLSQNNLLDQLFATAFSDAPTEGICAALVRGDDSAVLNDSPHDILVLSLEPFDGPDRTREEQRERACHLGLALSDALLFIVRMHDLPRVQTNGISAMQGSITQMLMLQADDVTETPSEKRAFIVIVKDYEADVLSRQEVINGFLQEMQTVYKNVAKPPRSPQLVTEVFEFEFLLLPNERLTPNEYQEAIADVRTRLLDPFSDNYLFEAGRYSIARSDSTTETAKEAWKKLDVSQNADVPPMKDLMSSFDCDNAMRKVFEKYQRSVRVWKREADGGGIIENFGQAASTLVRDTISVFDRDAAPHKGSKAFKRKKDELKDLLDADLYNLFVVQIAKLREVTYRIFKEKLDAFSDSEPRLERSVNAAVRESQKSFRANAEALRPGFSSWRYDNDAKELANHMREDATERLQRARIADYQESGLRGSRRRRSGAGDVGGRKSRQPINVSIHYLDPAPFGWKDSRYEKLGADDTLEFHGNSSIALGTGKGGGLTVPLEPPRDSAWQQRNQDFIYTERR</sequence>
<organism evidence="3 4">
    <name type="scientific">Gracilariopsis chorda</name>
    <dbReference type="NCBI Taxonomy" id="448386"/>
    <lineage>
        <taxon>Eukaryota</taxon>
        <taxon>Rhodophyta</taxon>
        <taxon>Florideophyceae</taxon>
        <taxon>Rhodymeniophycidae</taxon>
        <taxon>Gracilariales</taxon>
        <taxon>Gracilariaceae</taxon>
        <taxon>Gracilariopsis</taxon>
    </lineage>
</organism>
<dbReference type="Pfam" id="PF05879">
    <property type="entry name" value="RHD3_GTPase"/>
    <property type="match status" value="1"/>
</dbReference>
<dbReference type="InterPro" id="IPR046758">
    <property type="entry name" value="Sey1/RHD3-like_3HB"/>
</dbReference>
<dbReference type="GO" id="GO:0016320">
    <property type="term" value="P:endoplasmic reticulum membrane fusion"/>
    <property type="evidence" value="ECO:0007669"/>
    <property type="project" value="TreeGrafter"/>
</dbReference>
<reference evidence="3 4" key="1">
    <citation type="journal article" date="2018" name="Mol. Biol. Evol.">
        <title>Analysis of the draft genome of the red seaweed Gracilariopsis chorda provides insights into genome size evolution in Rhodophyta.</title>
        <authorList>
            <person name="Lee J."/>
            <person name="Yang E.C."/>
            <person name="Graf L."/>
            <person name="Yang J.H."/>
            <person name="Qiu H."/>
            <person name="Zel Zion U."/>
            <person name="Chan C.X."/>
            <person name="Stephens T.G."/>
            <person name="Weber A.P.M."/>
            <person name="Boo G.H."/>
            <person name="Boo S.M."/>
            <person name="Kim K.M."/>
            <person name="Shin Y."/>
            <person name="Jung M."/>
            <person name="Lee S.J."/>
            <person name="Yim H.S."/>
            <person name="Lee J.H."/>
            <person name="Bhattacharya D."/>
            <person name="Yoon H.S."/>
        </authorList>
    </citation>
    <scope>NUCLEOTIDE SEQUENCE [LARGE SCALE GENOMIC DNA]</scope>
    <source>
        <strain evidence="3 4">SKKU-2015</strain>
        <tissue evidence="3">Whole body</tissue>
    </source>
</reference>
<evidence type="ECO:0000313" key="3">
    <source>
        <dbReference type="EMBL" id="PXF46347.1"/>
    </source>
</evidence>
<name>A0A2V3IXC7_9FLOR</name>
<dbReference type="PANTHER" id="PTHR45923">
    <property type="entry name" value="PROTEIN SEY1"/>
    <property type="match status" value="1"/>
</dbReference>
<dbReference type="OrthoDB" id="5278at2759"/>
<dbReference type="GO" id="GO:0005783">
    <property type="term" value="C:endoplasmic reticulum"/>
    <property type="evidence" value="ECO:0007669"/>
    <property type="project" value="TreeGrafter"/>
</dbReference>
<keyword evidence="4" id="KW-1185">Reference proteome</keyword>
<dbReference type="EMBL" id="NBIV01000040">
    <property type="protein sequence ID" value="PXF46347.1"/>
    <property type="molecule type" value="Genomic_DNA"/>
</dbReference>
<accession>A0A2V3IXC7</accession>
<dbReference type="GO" id="GO:0003924">
    <property type="term" value="F:GTPase activity"/>
    <property type="evidence" value="ECO:0007669"/>
    <property type="project" value="TreeGrafter"/>
</dbReference>
<proteinExistence type="predicted"/>
<dbReference type="STRING" id="448386.A0A2V3IXC7"/>
<dbReference type="PANTHER" id="PTHR45923:SF2">
    <property type="entry name" value="PROTEIN SEY1"/>
    <property type="match status" value="1"/>
</dbReference>
<feature type="domain" description="Sey1/RHD3-like three-helix bundle" evidence="2">
    <location>
        <begin position="319"/>
        <end position="452"/>
    </location>
</feature>
<feature type="region of interest" description="Disordered" evidence="1">
    <location>
        <begin position="458"/>
        <end position="478"/>
    </location>
</feature>
<evidence type="ECO:0000313" key="4">
    <source>
        <dbReference type="Proteomes" id="UP000247409"/>
    </source>
</evidence>
<evidence type="ECO:0000256" key="1">
    <source>
        <dbReference type="SAM" id="MobiDB-lite"/>
    </source>
</evidence>
<evidence type="ECO:0000259" key="2">
    <source>
        <dbReference type="Pfam" id="PF20428"/>
    </source>
</evidence>
<dbReference type="Pfam" id="PF20428">
    <property type="entry name" value="Sey1_3HB"/>
    <property type="match status" value="1"/>
</dbReference>
<protein>
    <submittedName>
        <fullName evidence="3">Protein SEY1</fullName>
    </submittedName>
</protein>